<feature type="compositionally biased region" description="Basic and acidic residues" evidence="5">
    <location>
        <begin position="1596"/>
        <end position="1609"/>
    </location>
</feature>
<organism evidence="7 8">
    <name type="scientific">Pristionchus pacificus</name>
    <name type="common">Parasitic nematode worm</name>
    <dbReference type="NCBI Taxonomy" id="54126"/>
    <lineage>
        <taxon>Eukaryota</taxon>
        <taxon>Metazoa</taxon>
        <taxon>Ecdysozoa</taxon>
        <taxon>Nematoda</taxon>
        <taxon>Chromadorea</taxon>
        <taxon>Rhabditida</taxon>
        <taxon>Rhabditina</taxon>
        <taxon>Diplogasteromorpha</taxon>
        <taxon>Diplogasteroidea</taxon>
        <taxon>Neodiplogasteridae</taxon>
        <taxon>Pristionchus</taxon>
    </lineage>
</organism>
<dbReference type="Pfam" id="PF00307">
    <property type="entry name" value="CH"/>
    <property type="match status" value="3"/>
</dbReference>
<feature type="compositionally biased region" description="Polar residues" evidence="5">
    <location>
        <begin position="1487"/>
        <end position="1499"/>
    </location>
</feature>
<feature type="region of interest" description="Disordered" evidence="5">
    <location>
        <begin position="2089"/>
        <end position="2145"/>
    </location>
</feature>
<feature type="repeat" description="Filamin" evidence="4">
    <location>
        <begin position="764"/>
        <end position="857"/>
    </location>
</feature>
<dbReference type="InterPro" id="IPR017868">
    <property type="entry name" value="Filamin/ABP280_repeat-like"/>
</dbReference>
<dbReference type="GO" id="GO:0030036">
    <property type="term" value="P:actin cytoskeleton organization"/>
    <property type="evidence" value="ECO:0007669"/>
    <property type="project" value="InterPro"/>
</dbReference>
<feature type="repeat" description="Filamin" evidence="4">
    <location>
        <begin position="2440"/>
        <end position="2517"/>
    </location>
</feature>
<feature type="repeat" description="Filamin" evidence="4">
    <location>
        <begin position="2928"/>
        <end position="3022"/>
    </location>
</feature>
<dbReference type="PANTHER" id="PTHR38537">
    <property type="entry name" value="JITTERBUG, ISOFORM N"/>
    <property type="match status" value="1"/>
</dbReference>
<dbReference type="InterPro" id="IPR044801">
    <property type="entry name" value="Filamin"/>
</dbReference>
<feature type="region of interest" description="Disordered" evidence="5">
    <location>
        <begin position="1536"/>
        <end position="1694"/>
    </location>
</feature>
<dbReference type="SUPFAM" id="SSF81296">
    <property type="entry name" value="E set domains"/>
    <property type="match status" value="22"/>
</dbReference>
<evidence type="ECO:0000313" key="7">
    <source>
        <dbReference type="EnsemblMetazoa" id="PPA00164.1"/>
    </source>
</evidence>
<comment type="similarity">
    <text evidence="1">Belongs to the filamin family.</text>
</comment>
<feature type="compositionally biased region" description="Basic and acidic residues" evidence="5">
    <location>
        <begin position="1227"/>
        <end position="1249"/>
    </location>
</feature>
<feature type="repeat" description="Filamin" evidence="4">
    <location>
        <begin position="1930"/>
        <end position="2011"/>
    </location>
</feature>
<feature type="region of interest" description="Disordered" evidence="5">
    <location>
        <begin position="1419"/>
        <end position="1513"/>
    </location>
</feature>
<evidence type="ECO:0000256" key="4">
    <source>
        <dbReference type="PROSITE-ProRule" id="PRU00087"/>
    </source>
</evidence>
<name>A0A8R1Y4E6_PRIPA</name>
<dbReference type="InterPro" id="IPR001715">
    <property type="entry name" value="CH_dom"/>
</dbReference>
<feature type="compositionally biased region" description="Low complexity" evidence="5">
    <location>
        <begin position="1150"/>
        <end position="1165"/>
    </location>
</feature>
<accession>A0A8R1Y4E6</accession>
<dbReference type="PROSITE" id="PS50021">
    <property type="entry name" value="CH"/>
    <property type="match status" value="2"/>
</dbReference>
<dbReference type="SUPFAM" id="SSF47576">
    <property type="entry name" value="Calponin-homology domain, CH-domain"/>
    <property type="match status" value="2"/>
</dbReference>
<feature type="compositionally biased region" description="Polar residues" evidence="5">
    <location>
        <begin position="1250"/>
        <end position="1275"/>
    </location>
</feature>
<evidence type="ECO:0000256" key="5">
    <source>
        <dbReference type="SAM" id="MobiDB-lite"/>
    </source>
</evidence>
<feature type="repeat" description="Filamin" evidence="4">
    <location>
        <begin position="3389"/>
        <end position="3490"/>
    </location>
</feature>
<protein>
    <recommendedName>
        <fullName evidence="6">Calponin-homology (CH) domain-containing protein</fullName>
    </recommendedName>
</protein>
<feature type="region of interest" description="Disordered" evidence="5">
    <location>
        <begin position="1724"/>
        <end position="1810"/>
    </location>
</feature>
<feature type="repeat" description="Filamin" evidence="4">
    <location>
        <begin position="333"/>
        <end position="414"/>
    </location>
</feature>
<sequence length="3899" mass="424502">MPDSIQTRTFTNWLNLQLDDELYIQDLTADLADGQRLIAVVERLQKKRCTGKIYTRSPSELQCTMNVQMALDALREDGMRLVNIAAKDIVDGDIKVVHSLVWLLISRYHIASRTKIPAKKLIMAWIQSALPDLTITNFRSAWNDGRALSALLEYCQPGLCPEWRGLPPQEGLLNCDRALDLADRYLDVPRILSSRDLHDDQLDEQSLLTYLAYFVRVYGPGYAATLARAQDLLGDLHIPDLSSSWADGYQLSLLVESVGGTIPHEMRFDTRADWVQNVEGALAASEQLGIRSLVSAEDIVDGRPTDHLGVMSLVAALCSLNGNAVFPVTQSFQNQQVNIDLAFGEGEEVRVDDLTVEVLGPSSTFLSHTDISLHKARTRAGVVLSLIPTEVGPHQVRIFCQGEELPSSPVALQVLPLPASAPTLTVESTASRRERSESLASTALPSPSIDENNLSFAERRAAILQKLEPPQPQVLRPARELLTTTAPIQKPTSPPPPPPISGSHREPTEIDYGMPPSGLVSFSGLAEPCPVGSIVEVVINAHGEAAAGAVQVEAVSPSGKKQKCSVRHSNTHYTATFTPHEVGSWKIGILYDNEHINESPFDCKVFDATQVNVYGLNVGLVGQQLKFSVNTAQAGVGDLEVSVVRLGQVIPSDVQHQGDKSSGIYTGSPFILDIADASSVSVYGDNLKVASVDKLSSFIIHAVNASVKDITVSISAPSGKQKLARISQIDPETFRAEWKAVEAGEHQIDVRLYDQSVYEEPITCNVGDPDLVTVKGMPKRILSRNLGQEHCFEIDASAAGSGNLEIMINGGRVPCRVRELGSRQYLALFTPGQSAPHTVEMRFNGEEVRGSPWHIHCEDSEGDVVSRDDRDAALHGAGVSRATKSFRRPEIAIANFNPANFARLTGPPRLILTSEVKRTSMSPRGRSIYSEISGSGLVRAAVGRNSTFDITGDSIELEDIKAIVTTPDGREVPVRIAPKGVGKFTAEYRIHEVGEHQLNVWIAGRKVDTSPLYIAGYSSERVKLEPLGGGVPGQPVQFLYVVPAVDAVDAGKGQLEISVNQGRVPNNVQMQGAGRCLVTFIPQQPGTYVIDVTFNGELVHGCPIRVEILPKQVGQQVVAPLHTTTTTHETTTSTSSSFHPGAAIAGSTVLSSSTGPRSPTSPTLLRAARQRENEGTPRSASLLRDIGSSSSGTARYETAGYRGASYSPRRGEGVYSPDSYGSPMSTLRREQLDREREYAGVHHEGDRQPQRQYAETTTTYRTESPQTTLSRTTDLPPSRQLGSSSVSSATTVHTVQHRTNRSPSPGSRRRPIEQLDPLAAEAERESRRGAWQRDAPPSDRGLGYTVAAYGERGIGGDGRTDSPTFQQTRQRFERREEEVVAPAGRPPPRPITPPRDFDVDDEKPHGIIDKIVEKSRDFTDAVEEEVDKAKETLSHFFHRDQKDDKKGREQSEERMMQSPERESSPSRRARIAGRPITPPRDFDDVRGTTSILRSTTTPSGRDYDSGILRSTTTSSGVDAGAVEKTPFYKSYTEEGTTYRRSMSPQDDYRSTRDRSAEYRTPHMFVETETERTVSPTGDEVRETTTTRTTTYSVSPRAREVDVHLTRHSDVISSTTTHTAVDRPSERRDPSIEEHHYPDASLRRVATEAKDKMREGGVRAGDRFTRTQSDERVDQHKRQPSEGDGHLRRTDEVERIYDDVPRHELHSTTVTRREEVPTGRVDTTITRREDLPPARYEPTVPSSRYEPSYPREDTTRYETRETSRREEISSGGILGSTTTTTTRKDEPRGYEPREPSGFVGGVEERRGYEARDPFRDTTTVTQEPAGRVDRYETTTVTTSTRDSGAQREYDDGRGHIDPVYDQPPRESGHFDERFVGEVQQLGRTNELPHSPPVSTPTTPKMSSKFKKEGDHKMFDFGKSKFSSKHEVIRRGKEVEVKLNNLKLSKEDTLRIVVMAPMKHSAPDEPPAEIEPKVKKSGTKFEISFKPTDVGTHKVFAYVNEVLHPLSPYAILDAGRAGFGNLEMAIKDADGVIIPSHVAQLESGTAKFLVTFSPTTRGSHTVNITFNKEVLRNSPFEVVIADAPAVPIPSSQMSPGLGAEVDIPPGPTSPDLSKRDAKKLKEDQKREEKERAKREKEEKAATLKREKELKKQLKKAGVSPGVLPKSTSVTKIPSLSRVGAPAAIQVAVAGQDSLEITVTHAKKDEVGTKVTEVEPGLLEIEFVPQHVGEHEIDVRYAGAPVPGSPFTCRAYDPAKIAVGTIPNGVVDRPVHFVVDASEAGVGNLEVAVNDGKIPSMANGLGQHRYDISFTPHEEIDHHISVRFNNEPVPGSPFLCRLVSATRVSAIGPGLERVAVDEEATFTVHTQGEDESAPIVSIRGPHAADVKPVIEKSRAPNEWVVRYAPTTVGSYQIDISHAGEPISGSPFAAKAYDVRQVKLAPCEAAQVGRPCHFTIDAANAGAGNMEIIVSVDKKNVPNFVQSEGQARFRVSFTPQEEKPHTISVKFNGQPVTGSPMTCEVAPVGAAPKVAAGLVGAAAAGAAVATHAARRDERSADDFSDRLGDGKHAAVIGQPKGFALPAGGRGDCNVIVTAHCLVPVCIAPDGGKERIISVRENDQLRFVVTPEQEGEYTVEIISRADDGEVQLTTLTLVAAEIKELAYSTETEAMRERLPEICLAGKKYSFEIETQLHTKEDVHVDIRGPDGRAVPVQMENLPDRTGVRASARFKKAGVYSIDVFVEDTPLSSSQTVTVLDPKVAVHFPRAFSRELIGESTSWDLHVDEELWGDVEAQIQDPDGNLVPCTIRQKADTDWTIDWVPKAEGEHEVIVIVRDVHVAASPLTAVVIDPSAVRVIGLRNERVGVEQRFNVDFANSGATSARVSVSRNGETLPVTEKKLKDGLIVCTFTPKIPGVHAVDVMVDGILLPECPYEVMALAAGAVKASGDALNRAQRGRTAVFEVSLNDSNRGELDVFVTDANGGPLPVRCYKQADDSYWVEFTPEHTGVHTIEATFGDVPIVGSPFKCTVVDPKKVTVSGVDAPMTLRHVSTIAVKRADAGTADLTVEVTDPSGSPVRTEVMKSPRGEDSYTFLPTKTGPHRVAVKCSGFSVPGSPFIVDVEEHAPPTAYGGGIERAIEIGAPASIIFDAKRQTGGVQVEVKDPNGDKIKHKLNKRDDGTMEVNFEPREIGTHRVHVAFNSMPVPGSPFKVDVVDAAGVQVRGIEESLLIKHAATVRVDTSRAGNAPIEVDVTDPVGAPVRTEVLRSPIGEDKITFLPARAGPHRVDVRIGGVRVPGFPRTVDVDEDEEARAPRVVLADLENGGRVGDALSFVFDARKQVGGLKVEVRGPDGRRARHQTRRRDDGAQEITFYPEEVGEYIANVEHNNSHVQGSPLTLRVVDPSKVLVDDESLDREGRLVLAPSQRATLNVDVTAAGPGKLRAEVEDEQGRAVSGASVEEIGFGKHRVNWTPRTPGTYMLYLSYEGHPVRGANPLKMVVGGEGAAGRMTTQSTTAAGRGYEQRYEESSTVTRTTHDRSEMPSSSGVGLAAAEAGRVHLSGDGVSRPLLNEPNEFIIDATDCDREGQLTATMYGSKMDASYTPLSPGKYELRVEWDGAPVQGTPMTIEVAPTAASAADQIVVDSTTLKIGVINDDVKTLIDTRKAGPGQLSAQCMGPVKLAYCELYDHRDGTYTLSVKPTEVGKHTLTIKYNERHVPGSPFLVHVSNPPDASKVRVYGPGIEHGILSHFKSNFVVETKGAGAGQLTVRVRGPKGAFNVEMQREKKNERTIHCKYEPREPGDYQVEVKWHGEHVPGSPYLVMIVDTEQELTRFLRGEAPSPIPATPFIPPGWVGPAPPPPHMFMGGPPGGPRFLPPGGPPPPGMHMAPYGAMPPPGARMAPRHGKYANGY</sequence>
<keyword evidence="3" id="KW-0009">Actin-binding</keyword>
<feature type="compositionally biased region" description="Basic and acidic residues" evidence="5">
    <location>
        <begin position="1801"/>
        <end position="1810"/>
    </location>
</feature>
<dbReference type="Gene3D" id="1.10.418.10">
    <property type="entry name" value="Calponin-like domain"/>
    <property type="match status" value="3"/>
</dbReference>
<dbReference type="InterPro" id="IPR014756">
    <property type="entry name" value="Ig_E-set"/>
</dbReference>
<feature type="repeat" description="Filamin" evidence="4">
    <location>
        <begin position="2739"/>
        <end position="2841"/>
    </location>
</feature>
<keyword evidence="8" id="KW-1185">Reference proteome</keyword>
<feature type="compositionally biased region" description="Low complexity" evidence="5">
    <location>
        <begin position="1283"/>
        <end position="1294"/>
    </location>
</feature>
<feature type="region of interest" description="Disordered" evidence="5">
    <location>
        <begin position="425"/>
        <end position="452"/>
    </location>
</feature>
<feature type="repeat" description="Filamin" evidence="4">
    <location>
        <begin position="2259"/>
        <end position="2335"/>
    </location>
</feature>
<feature type="repeat" description="Filamin" evidence="4">
    <location>
        <begin position="3203"/>
        <end position="3296"/>
    </location>
</feature>
<evidence type="ECO:0000256" key="1">
    <source>
        <dbReference type="ARBA" id="ARBA00009238"/>
    </source>
</evidence>
<feature type="compositionally biased region" description="Basic and acidic residues" evidence="5">
    <location>
        <begin position="1781"/>
        <end position="1793"/>
    </location>
</feature>
<dbReference type="PROSITE" id="PS50194">
    <property type="entry name" value="FILAMIN_REPEAT"/>
    <property type="match status" value="24"/>
</dbReference>
<evidence type="ECO:0000256" key="2">
    <source>
        <dbReference type="ARBA" id="ARBA00022737"/>
    </source>
</evidence>
<feature type="region of interest" description="Disordered" evidence="5">
    <location>
        <begin position="1831"/>
        <end position="1855"/>
    </location>
</feature>
<feature type="compositionally biased region" description="Basic and acidic residues" evidence="5">
    <location>
        <begin position="1748"/>
        <end position="1767"/>
    </location>
</feature>
<dbReference type="PANTHER" id="PTHR38537:SF16">
    <property type="entry name" value="CALPONIN-HOMOLOGY (CH) DOMAIN-CONTAINING PROTEIN"/>
    <property type="match status" value="1"/>
</dbReference>
<feature type="region of interest" description="Disordered" evidence="5">
    <location>
        <begin position="484"/>
        <end position="512"/>
    </location>
</feature>
<feature type="repeat" description="Filamin" evidence="4">
    <location>
        <begin position="3716"/>
        <end position="3812"/>
    </location>
</feature>
<gene>
    <name evidence="7" type="primary">WBGene00089718</name>
</gene>
<feature type="repeat" description="Filamin" evidence="4">
    <location>
        <begin position="2654"/>
        <end position="2741"/>
    </location>
</feature>
<dbReference type="EnsemblMetazoa" id="PPA00164.1">
    <property type="protein sequence ID" value="PPA00164.1"/>
    <property type="gene ID" value="WBGene00089718"/>
</dbReference>
<evidence type="ECO:0000313" key="8">
    <source>
        <dbReference type="Proteomes" id="UP000005239"/>
    </source>
</evidence>
<feature type="compositionally biased region" description="Pro residues" evidence="5">
    <location>
        <begin position="1384"/>
        <end position="1393"/>
    </location>
</feature>
<feature type="repeat" description="Filamin" evidence="4">
    <location>
        <begin position="3111"/>
        <end position="3205"/>
    </location>
</feature>
<dbReference type="InterPro" id="IPR001298">
    <property type="entry name" value="Filamin/ABP280_rpt"/>
</dbReference>
<dbReference type="GO" id="GO:0051015">
    <property type="term" value="F:actin filament binding"/>
    <property type="evidence" value="ECO:0007669"/>
    <property type="project" value="InterPro"/>
</dbReference>
<feature type="repeat" description="Filamin" evidence="4">
    <location>
        <begin position="3297"/>
        <end position="3391"/>
    </location>
</feature>
<feature type="repeat" description="Filamin" evidence="4">
    <location>
        <begin position="922"/>
        <end position="1016"/>
    </location>
</feature>
<feature type="repeat" description="Filamin" evidence="4">
    <location>
        <begin position="2333"/>
        <end position="2428"/>
    </location>
</feature>
<feature type="repeat" description="Filamin" evidence="4">
    <location>
        <begin position="3020"/>
        <end position="3113"/>
    </location>
</feature>
<dbReference type="FunFam" id="2.60.40.10:FF:001145">
    <property type="entry name" value="Jitterbug, isoform I"/>
    <property type="match status" value="1"/>
</dbReference>
<dbReference type="SMART" id="SM00557">
    <property type="entry name" value="IG_FLMN"/>
    <property type="match status" value="23"/>
</dbReference>
<feature type="region of interest" description="Disordered" evidence="5">
    <location>
        <begin position="1883"/>
        <end position="1904"/>
    </location>
</feature>
<feature type="domain" description="Calponin-homology (CH)" evidence="6">
    <location>
        <begin position="4"/>
        <end position="109"/>
    </location>
</feature>
<feature type="repeat" description="Filamin" evidence="4">
    <location>
        <begin position="524"/>
        <end position="605"/>
    </location>
</feature>
<dbReference type="Gene3D" id="2.60.40.10">
    <property type="entry name" value="Immunoglobulins"/>
    <property type="match status" value="23"/>
</dbReference>
<feature type="repeat" description="Filamin" evidence="4">
    <location>
        <begin position="2010"/>
        <end position="2078"/>
    </location>
</feature>
<feature type="compositionally biased region" description="Basic and acidic residues" evidence="5">
    <location>
        <begin position="2110"/>
        <end position="2145"/>
    </location>
</feature>
<feature type="repeat" description="Filamin" evidence="4">
    <location>
        <begin position="3622"/>
        <end position="3715"/>
    </location>
</feature>
<dbReference type="PROSITE" id="PS00019">
    <property type="entry name" value="ACTININ_1"/>
    <property type="match status" value="1"/>
</dbReference>
<feature type="region of interest" description="Disordered" evidence="5">
    <location>
        <begin position="1147"/>
        <end position="1403"/>
    </location>
</feature>
<feature type="region of interest" description="Disordered" evidence="5">
    <location>
        <begin position="3497"/>
        <end position="3535"/>
    </location>
</feature>
<reference evidence="8" key="1">
    <citation type="journal article" date="2008" name="Nat. Genet.">
        <title>The Pristionchus pacificus genome provides a unique perspective on nematode lifestyle and parasitism.</title>
        <authorList>
            <person name="Dieterich C."/>
            <person name="Clifton S.W."/>
            <person name="Schuster L.N."/>
            <person name="Chinwalla A."/>
            <person name="Delehaunty K."/>
            <person name="Dinkelacker I."/>
            <person name="Fulton L."/>
            <person name="Fulton R."/>
            <person name="Godfrey J."/>
            <person name="Minx P."/>
            <person name="Mitreva M."/>
            <person name="Roeseler W."/>
            <person name="Tian H."/>
            <person name="Witte H."/>
            <person name="Yang S.P."/>
            <person name="Wilson R.K."/>
            <person name="Sommer R.J."/>
        </authorList>
    </citation>
    <scope>NUCLEOTIDE SEQUENCE [LARGE SCALE GENOMIC DNA]</scope>
    <source>
        <strain evidence="8">PS312</strain>
    </source>
</reference>
<feature type="repeat" description="Filamin" evidence="4">
    <location>
        <begin position="2157"/>
        <end position="2248"/>
    </location>
</feature>
<feature type="compositionally biased region" description="Basic and acidic residues" evidence="5">
    <location>
        <begin position="1843"/>
        <end position="1855"/>
    </location>
</feature>
<feature type="repeat" description="Filamin" evidence="4">
    <location>
        <begin position="2851"/>
        <end position="2930"/>
    </location>
</feature>
<reference evidence="7" key="2">
    <citation type="submission" date="2022-06" db="UniProtKB">
        <authorList>
            <consortium name="EnsemblMetazoa"/>
        </authorList>
    </citation>
    <scope>IDENTIFICATION</scope>
    <source>
        <strain evidence="7">PS312</strain>
    </source>
</reference>
<keyword evidence="2" id="KW-0677">Repeat</keyword>
<feature type="compositionally biased region" description="Basic and acidic residues" evidence="5">
    <location>
        <begin position="1619"/>
        <end position="1694"/>
    </location>
</feature>
<feature type="domain" description="Calponin-homology (CH)" evidence="6">
    <location>
        <begin position="116"/>
        <end position="219"/>
    </location>
</feature>
<dbReference type="Pfam" id="PF00630">
    <property type="entry name" value="Filamin"/>
    <property type="match status" value="18"/>
</dbReference>
<evidence type="ECO:0000256" key="3">
    <source>
        <dbReference type="ARBA" id="ARBA00023203"/>
    </source>
</evidence>
<dbReference type="Proteomes" id="UP000005239">
    <property type="component" value="Unassembled WGS sequence"/>
</dbReference>
<feature type="repeat" description="Filamin" evidence="4">
    <location>
        <begin position="1045"/>
        <end position="1108"/>
    </location>
</feature>
<feature type="compositionally biased region" description="Basic and acidic residues" evidence="5">
    <location>
        <begin position="1427"/>
        <end position="1465"/>
    </location>
</feature>
<feature type="repeat" description="Filamin" evidence="4">
    <location>
        <begin position="672"/>
        <end position="766"/>
    </location>
</feature>
<feature type="compositionally biased region" description="Basic and acidic residues" evidence="5">
    <location>
        <begin position="1546"/>
        <end position="1560"/>
    </location>
</feature>
<proteinExistence type="inferred from homology"/>
<dbReference type="InterPro" id="IPR036872">
    <property type="entry name" value="CH_dom_sf"/>
</dbReference>
<dbReference type="SMART" id="SM00033">
    <property type="entry name" value="CH"/>
    <property type="match status" value="3"/>
</dbReference>
<dbReference type="InterPro" id="IPR013783">
    <property type="entry name" value="Ig-like_fold"/>
</dbReference>
<dbReference type="InterPro" id="IPR001589">
    <property type="entry name" value="Actinin_actin-bd_CS"/>
</dbReference>
<evidence type="ECO:0000259" key="6">
    <source>
        <dbReference type="PROSITE" id="PS50021"/>
    </source>
</evidence>
<feature type="repeat" description="Filamin" evidence="4">
    <location>
        <begin position="3539"/>
        <end position="3619"/>
    </location>
</feature>